<gene>
    <name evidence="11" type="ORF">MNBD_CHLOROFLEXI01-4404</name>
</gene>
<dbReference type="Gene3D" id="1.10.8.10">
    <property type="entry name" value="DNA helicase RuvA subunit, C-terminal domain"/>
    <property type="match status" value="1"/>
</dbReference>
<name>A0A3B0UWZ5_9ZZZZ</name>
<comment type="similarity">
    <text evidence="2">Belongs to the methyltransferase superfamily. Aminoglycoside resistance family.</text>
</comment>
<dbReference type="InterPro" id="IPR025981">
    <property type="entry name" value="rRNA_MeTrfase"/>
</dbReference>
<evidence type="ECO:0000256" key="2">
    <source>
        <dbReference type="ARBA" id="ARBA00005487"/>
    </source>
</evidence>
<dbReference type="InterPro" id="IPR010769">
    <property type="entry name" value="rRNA_MeTrfase_GmN_bac"/>
</dbReference>
<evidence type="ECO:0000256" key="6">
    <source>
        <dbReference type="ARBA" id="ARBA00022603"/>
    </source>
</evidence>
<evidence type="ECO:0000256" key="9">
    <source>
        <dbReference type="ARBA" id="ARBA00023251"/>
    </source>
</evidence>
<dbReference type="EMBL" id="UOEU01000118">
    <property type="protein sequence ID" value="VAW30952.1"/>
    <property type="molecule type" value="Genomic_DNA"/>
</dbReference>
<keyword evidence="5" id="KW-0698">rRNA processing</keyword>
<dbReference type="InterPro" id="IPR029063">
    <property type="entry name" value="SAM-dependent_MTases_sf"/>
</dbReference>
<keyword evidence="6" id="KW-0489">Methyltransferase</keyword>
<sequence length="274" mass="31423">MNEGDIAAVVTAVKQSRKYGDTSEATIRRLAESAIRQHKKPKKAIKAVRKQLHSIMAPYLGDPNYTAVSQQLDQAFAQQDNERIRQLCLQSLDAHLSTRERLPIMADFYSQIFGITGQPRAILDIACALNPLALRWILPDFTDQLRFYGYDIHEPRINFINHYLQLEGLEPLAKVQDVAMQFPHEAADVALFLKEMPRFMRNYGAVGRPLLQALNVRWLVVSYPSISTHGGRNLTSRYRDFMQQIIDGLDWPMTELLFEGELVFVIEKNGHREQ</sequence>
<evidence type="ECO:0000256" key="8">
    <source>
        <dbReference type="ARBA" id="ARBA00022691"/>
    </source>
</evidence>
<proteinExistence type="inferred from homology"/>
<accession>A0A3B0UWZ5</accession>
<dbReference type="GO" id="GO:0046677">
    <property type="term" value="P:response to antibiotic"/>
    <property type="evidence" value="ECO:0007669"/>
    <property type="project" value="UniProtKB-KW"/>
</dbReference>
<protein>
    <recommendedName>
        <fullName evidence="4">16S rRNA (guanine(1405)-N(7))-methyltransferase</fullName>
        <ecNumber evidence="3">2.1.1.179</ecNumber>
    </recommendedName>
    <alternativeName>
        <fullName evidence="10">16S rRNA m7G1405 methyltransferase</fullName>
    </alternativeName>
</protein>
<keyword evidence="7" id="KW-0808">Transferase</keyword>
<evidence type="ECO:0000256" key="4">
    <source>
        <dbReference type="ARBA" id="ARBA00015154"/>
    </source>
</evidence>
<evidence type="ECO:0000256" key="7">
    <source>
        <dbReference type="ARBA" id="ARBA00022679"/>
    </source>
</evidence>
<dbReference type="Pfam" id="PF07091">
    <property type="entry name" value="FmrO"/>
    <property type="match status" value="1"/>
</dbReference>
<dbReference type="AlphaFoldDB" id="A0A3B0UWZ5"/>
<reference evidence="11" key="1">
    <citation type="submission" date="2018-06" db="EMBL/GenBank/DDBJ databases">
        <authorList>
            <person name="Zhirakovskaya E."/>
        </authorList>
    </citation>
    <scope>NUCLEOTIDE SEQUENCE</scope>
</reference>
<keyword evidence="9" id="KW-0046">Antibiotic resistance</keyword>
<keyword evidence="8" id="KW-0949">S-adenosyl-L-methionine</keyword>
<organism evidence="11">
    <name type="scientific">hydrothermal vent metagenome</name>
    <dbReference type="NCBI Taxonomy" id="652676"/>
    <lineage>
        <taxon>unclassified sequences</taxon>
        <taxon>metagenomes</taxon>
        <taxon>ecological metagenomes</taxon>
    </lineage>
</organism>
<evidence type="ECO:0000313" key="11">
    <source>
        <dbReference type="EMBL" id="VAW30952.1"/>
    </source>
</evidence>
<dbReference type="EC" id="2.1.1.179" evidence="3"/>
<dbReference type="Gene3D" id="3.40.50.150">
    <property type="entry name" value="Vaccinia Virus protein VP39"/>
    <property type="match status" value="1"/>
</dbReference>
<dbReference type="PIRSF" id="PIRSF015852">
    <property type="entry name" value="RRNA_mtase_Grm"/>
    <property type="match status" value="1"/>
</dbReference>
<evidence type="ECO:0000256" key="3">
    <source>
        <dbReference type="ARBA" id="ARBA00012300"/>
    </source>
</evidence>
<dbReference type="GO" id="GO:0008649">
    <property type="term" value="F:rRNA methyltransferase activity"/>
    <property type="evidence" value="ECO:0007669"/>
    <property type="project" value="InterPro"/>
</dbReference>
<comment type="catalytic activity">
    <reaction evidence="1">
        <text>guanosine(1405) in 16S rRNA + S-adenosyl-L-methionine = N(7)-methylguanosine(1405) in 16S rRNA + S-adenosyl-L-homocysteine</text>
        <dbReference type="Rhea" id="RHEA:42772"/>
        <dbReference type="Rhea" id="RHEA-COMP:10225"/>
        <dbReference type="Rhea" id="RHEA-COMP:10226"/>
        <dbReference type="ChEBI" id="CHEBI:57856"/>
        <dbReference type="ChEBI" id="CHEBI:59789"/>
        <dbReference type="ChEBI" id="CHEBI:74269"/>
        <dbReference type="ChEBI" id="CHEBI:74480"/>
        <dbReference type="EC" id="2.1.1.179"/>
    </reaction>
</comment>
<evidence type="ECO:0000256" key="1">
    <source>
        <dbReference type="ARBA" id="ARBA00001643"/>
    </source>
</evidence>
<evidence type="ECO:0000256" key="5">
    <source>
        <dbReference type="ARBA" id="ARBA00022552"/>
    </source>
</evidence>
<evidence type="ECO:0000256" key="10">
    <source>
        <dbReference type="ARBA" id="ARBA00033062"/>
    </source>
</evidence>